<dbReference type="AlphaFoldDB" id="A0A4Q7YXY5"/>
<evidence type="ECO:0000313" key="4">
    <source>
        <dbReference type="Proteomes" id="UP000292958"/>
    </source>
</evidence>
<dbReference type="PANTHER" id="PTHR30203:SF24">
    <property type="entry name" value="BLR4935 PROTEIN"/>
    <property type="match status" value="1"/>
</dbReference>
<dbReference type="InterPro" id="IPR003423">
    <property type="entry name" value="OMP_efflux"/>
</dbReference>
<protein>
    <submittedName>
        <fullName evidence="3">Cobalt-zinc-cadmium efflux system outer membrane protein</fullName>
    </submittedName>
</protein>
<keyword evidence="4" id="KW-1185">Reference proteome</keyword>
<comment type="similarity">
    <text evidence="1">Belongs to the outer membrane factor (OMF) (TC 1.B.17) family.</text>
</comment>
<evidence type="ECO:0000256" key="2">
    <source>
        <dbReference type="SAM" id="Coils"/>
    </source>
</evidence>
<proteinExistence type="inferred from homology"/>
<evidence type="ECO:0000313" key="3">
    <source>
        <dbReference type="EMBL" id="RZU42091.1"/>
    </source>
</evidence>
<dbReference type="PANTHER" id="PTHR30203">
    <property type="entry name" value="OUTER MEMBRANE CATION EFFLUX PROTEIN"/>
    <property type="match status" value="1"/>
</dbReference>
<name>A0A4Q7YXY5_9BACT</name>
<accession>A0A4Q7YXY5</accession>
<organism evidence="3 4">
    <name type="scientific">Edaphobacter modestus</name>
    <dbReference type="NCBI Taxonomy" id="388466"/>
    <lineage>
        <taxon>Bacteria</taxon>
        <taxon>Pseudomonadati</taxon>
        <taxon>Acidobacteriota</taxon>
        <taxon>Terriglobia</taxon>
        <taxon>Terriglobales</taxon>
        <taxon>Acidobacteriaceae</taxon>
        <taxon>Edaphobacter</taxon>
    </lineage>
</organism>
<gene>
    <name evidence="3" type="ORF">BDD14_3637</name>
</gene>
<dbReference type="Proteomes" id="UP000292958">
    <property type="component" value="Unassembled WGS sequence"/>
</dbReference>
<reference evidence="3 4" key="1">
    <citation type="submission" date="2019-02" db="EMBL/GenBank/DDBJ databases">
        <title>Genomic Encyclopedia of Archaeal and Bacterial Type Strains, Phase II (KMG-II): from individual species to whole genera.</title>
        <authorList>
            <person name="Goeker M."/>
        </authorList>
    </citation>
    <scope>NUCLEOTIDE SEQUENCE [LARGE SCALE GENOMIC DNA]</scope>
    <source>
        <strain evidence="3 4">DSM 18101</strain>
    </source>
</reference>
<dbReference type="Pfam" id="PF02321">
    <property type="entry name" value="OEP"/>
    <property type="match status" value="1"/>
</dbReference>
<keyword evidence="2" id="KW-0175">Coiled coil</keyword>
<dbReference type="SUPFAM" id="SSF56954">
    <property type="entry name" value="Outer membrane efflux proteins (OEP)"/>
    <property type="match status" value="1"/>
</dbReference>
<sequence length="382" mass="42874">MADQNSPRLNAANALLDRASAATLTARAYTNPQVEFYAGPQSARNIPTPGVPGLLQHYSVYQTIEVPRERETRRRVADLGRVGQSYQRDSERLSVTATVKHYFYEALRWKHEIEHARANLALVQDLRNRVEIEVRVGEKGRLELTRAEAELARANFAVRSAQINFVNAIALLRAAIAAPPDIPYDPRGDLEPPMRFGPLNELRSLVLRNHPVIGEANTAIEQADAELERQRALRIPQPIFYGEWEKQPDLTFWRMGFTVPLPVWDRRRGQIADSQAAIRQSSAIRNQRQLELTAALERAYESYQLADQQATSLQAGSLREAESAVDAAMAAYRFGERGIVEVLDAQRVLQSVRGDLLDARFARQAALVDLEELGVVPSGEKH</sequence>
<dbReference type="GO" id="GO:0015562">
    <property type="term" value="F:efflux transmembrane transporter activity"/>
    <property type="evidence" value="ECO:0007669"/>
    <property type="project" value="InterPro"/>
</dbReference>
<dbReference type="InterPro" id="IPR010131">
    <property type="entry name" value="MdtP/NodT-like"/>
</dbReference>
<feature type="coiled-coil region" evidence="2">
    <location>
        <begin position="113"/>
        <end position="164"/>
    </location>
</feature>
<evidence type="ECO:0000256" key="1">
    <source>
        <dbReference type="ARBA" id="ARBA00007613"/>
    </source>
</evidence>
<comment type="caution">
    <text evidence="3">The sequence shown here is derived from an EMBL/GenBank/DDBJ whole genome shotgun (WGS) entry which is preliminary data.</text>
</comment>
<dbReference type="EMBL" id="SHKW01000001">
    <property type="protein sequence ID" value="RZU42091.1"/>
    <property type="molecule type" value="Genomic_DNA"/>
</dbReference>
<dbReference type="Gene3D" id="1.20.1600.10">
    <property type="entry name" value="Outer membrane efflux proteins (OEP)"/>
    <property type="match status" value="1"/>
</dbReference>
<dbReference type="OrthoDB" id="9772909at2"/>